<keyword evidence="3" id="KW-1185">Reference proteome</keyword>
<keyword evidence="1" id="KW-1133">Transmembrane helix</keyword>
<dbReference type="AlphaFoldDB" id="A0A0A1TU11"/>
<dbReference type="Proteomes" id="UP000014680">
    <property type="component" value="Unassembled WGS sequence"/>
</dbReference>
<dbReference type="VEuPathDB" id="AmoebaDB:EIN_373070"/>
<feature type="transmembrane region" description="Helical" evidence="1">
    <location>
        <begin position="64"/>
        <end position="85"/>
    </location>
</feature>
<organism evidence="2 3">
    <name type="scientific">Entamoeba invadens IP1</name>
    <dbReference type="NCBI Taxonomy" id="370355"/>
    <lineage>
        <taxon>Eukaryota</taxon>
        <taxon>Amoebozoa</taxon>
        <taxon>Evosea</taxon>
        <taxon>Archamoebae</taxon>
        <taxon>Mastigamoebida</taxon>
        <taxon>Entamoebidae</taxon>
        <taxon>Entamoeba</taxon>
    </lineage>
</organism>
<keyword evidence="1" id="KW-0812">Transmembrane</keyword>
<proteinExistence type="predicted"/>
<dbReference type="EMBL" id="KB207268">
    <property type="protein sequence ID" value="ELP83382.1"/>
    <property type="molecule type" value="Genomic_DNA"/>
</dbReference>
<sequence>MNLNDSTHNTGENLHIEIDEEENQSAPPLEDLHKQSYISVFGCCFGGLYYTFQSEYKFVRLLALQSFCIGLLDCLIMTLAFYYASSTRVPIVALSIAFSLLTYAAQIIACFMGLLYRKFFGIFPFNLCGRTSSSAFMPDAQEK</sequence>
<dbReference type="KEGG" id="eiv:EIN_373070"/>
<dbReference type="GeneID" id="14882462"/>
<accession>A0A0A1TU11</accession>
<evidence type="ECO:0000256" key="1">
    <source>
        <dbReference type="SAM" id="Phobius"/>
    </source>
</evidence>
<protein>
    <submittedName>
        <fullName evidence="2">Uncharacterized protein</fullName>
    </submittedName>
</protein>
<keyword evidence="1" id="KW-0472">Membrane</keyword>
<evidence type="ECO:0000313" key="2">
    <source>
        <dbReference type="EMBL" id="ELP83382.1"/>
    </source>
</evidence>
<name>A0A0A1TU11_ENTIV</name>
<feature type="transmembrane region" description="Helical" evidence="1">
    <location>
        <begin position="91"/>
        <end position="116"/>
    </location>
</feature>
<dbReference type="RefSeq" id="XP_004182728.1">
    <property type="nucleotide sequence ID" value="XM_004182680.1"/>
</dbReference>
<gene>
    <name evidence="2" type="ORF">EIN_373070</name>
</gene>
<reference evidence="2 3" key="1">
    <citation type="submission" date="2012-10" db="EMBL/GenBank/DDBJ databases">
        <authorList>
            <person name="Zafar N."/>
            <person name="Inman J."/>
            <person name="Hall N."/>
            <person name="Lorenzi H."/>
            <person name="Caler E."/>
        </authorList>
    </citation>
    <scope>NUCLEOTIDE SEQUENCE [LARGE SCALE GENOMIC DNA]</scope>
    <source>
        <strain evidence="2 3">IP1</strain>
    </source>
</reference>
<evidence type="ECO:0000313" key="3">
    <source>
        <dbReference type="Proteomes" id="UP000014680"/>
    </source>
</evidence>